<dbReference type="InterPro" id="IPR024096">
    <property type="entry name" value="NO_sig/Golgi_transp_ligand-bd"/>
</dbReference>
<sequence>MGVNLIEHILFEKAGGRIWLDQQRMLLVHAQSMGALRNELISALGMERAKGLLLRMGYASGSQDAQTIRRLHPELTDTDLLVLGPQLHSIEGIVEASPLYMDIDIAKGHFYGEFLWKNSFESEVHRQAFGISTEPVCWIQLGYACGYVSGIMGKLVVFKESMCSATGDKHCINIGKPLKDWDDWEKLIKYFEPDLIFEQILDLQSQVTYLQESISQTPSNLIGCSQGFKHVCEMVSKAAHSNVTVLLLGETGVGKELFARTLHQQSSRANAPFIAINCAAIPNDLIEAELFGVEKGAFTGANQSRQGRFERADGGTLFLDEVVELSSCAQAKLLRVLQEGEVERVGGEQVRRVDVRIIAATNEDLKNAVKQGRFRSDLFYRLNVYPITIPPLRERKEDIPLLVRYFFERYNVLHAKKVKGVTDKAMAALLEYGWLGNIRELENAVERGIILADNHSMIEVQHLFASLPESPDLNNVGMKISQNGHLSNSTTTTNFNDVLDKLLEKPLNFEELEQQLIQRALEKTDACLSKAARLLGMTRPTLAYRLKKMHYTGRKTQ</sequence>
<dbReference type="SUPFAM" id="SSF46689">
    <property type="entry name" value="Homeodomain-like"/>
    <property type="match status" value="1"/>
</dbReference>
<dbReference type="Gene3D" id="1.10.8.60">
    <property type="match status" value="1"/>
</dbReference>
<dbReference type="Pfam" id="PF00158">
    <property type="entry name" value="Sigma54_activat"/>
    <property type="match status" value="1"/>
</dbReference>
<protein>
    <submittedName>
        <fullName evidence="6">AAA domain-containing protein</fullName>
    </submittedName>
</protein>
<keyword evidence="3" id="KW-0805">Transcription regulation</keyword>
<dbReference type="SUPFAM" id="SSF111126">
    <property type="entry name" value="Ligand-binding domain in the NO signalling and Golgi transport"/>
    <property type="match status" value="1"/>
</dbReference>
<dbReference type="PANTHER" id="PTHR32071:SF113">
    <property type="entry name" value="ALGINATE BIOSYNTHESIS TRANSCRIPTIONAL REGULATORY PROTEIN ALGB"/>
    <property type="match status" value="1"/>
</dbReference>
<dbReference type="InterPro" id="IPR002078">
    <property type="entry name" value="Sigma_54_int"/>
</dbReference>
<dbReference type="GO" id="GO:0005524">
    <property type="term" value="F:ATP binding"/>
    <property type="evidence" value="ECO:0007669"/>
    <property type="project" value="UniProtKB-KW"/>
</dbReference>
<dbReference type="KEGG" id="blep:AL038_01350"/>
<dbReference type="InterPro" id="IPR025943">
    <property type="entry name" value="Sigma_54_int_dom_ATP-bd_2"/>
</dbReference>
<evidence type="ECO:0000313" key="7">
    <source>
        <dbReference type="Proteomes" id="UP000234271"/>
    </source>
</evidence>
<dbReference type="PANTHER" id="PTHR32071">
    <property type="entry name" value="TRANSCRIPTIONAL REGULATORY PROTEIN"/>
    <property type="match status" value="1"/>
</dbReference>
<dbReference type="InterPro" id="IPR058031">
    <property type="entry name" value="AAA_lid_NorR"/>
</dbReference>
<reference evidence="7" key="1">
    <citation type="submission" date="2016-12" db="EMBL/GenBank/DDBJ databases">
        <title>Complete Genome Sequence of Beggiatoa leptomitiformis D-401.</title>
        <authorList>
            <person name="Fomenkov A."/>
            <person name="Vincze T."/>
            <person name="Grabovich M."/>
            <person name="Anton B.P."/>
            <person name="Dubinina G."/>
            <person name="Orlova M."/>
            <person name="Belousova E."/>
            <person name="Roberts R.J."/>
        </authorList>
    </citation>
    <scope>NUCLEOTIDE SEQUENCE [LARGE SCALE GENOMIC DNA]</scope>
    <source>
        <strain evidence="7">D-401</strain>
    </source>
</reference>
<dbReference type="Gene3D" id="3.30.1380.20">
    <property type="entry name" value="Trafficking protein particle complex subunit 3"/>
    <property type="match status" value="1"/>
</dbReference>
<dbReference type="FunFam" id="3.40.50.300:FF:000006">
    <property type="entry name" value="DNA-binding transcriptional regulator NtrC"/>
    <property type="match status" value="1"/>
</dbReference>
<dbReference type="Gene3D" id="1.10.10.60">
    <property type="entry name" value="Homeodomain-like"/>
    <property type="match status" value="1"/>
</dbReference>
<dbReference type="InterPro" id="IPR027417">
    <property type="entry name" value="P-loop_NTPase"/>
</dbReference>
<evidence type="ECO:0000256" key="2">
    <source>
        <dbReference type="ARBA" id="ARBA00022840"/>
    </source>
</evidence>
<dbReference type="InterPro" id="IPR004096">
    <property type="entry name" value="V4R"/>
</dbReference>
<dbReference type="GO" id="GO:0043565">
    <property type="term" value="F:sequence-specific DNA binding"/>
    <property type="evidence" value="ECO:0007669"/>
    <property type="project" value="InterPro"/>
</dbReference>
<dbReference type="Pfam" id="PF25601">
    <property type="entry name" value="AAA_lid_14"/>
    <property type="match status" value="1"/>
</dbReference>
<dbReference type="RefSeq" id="WP_062147894.1">
    <property type="nucleotide sequence ID" value="NZ_CP012373.2"/>
</dbReference>
<keyword evidence="1" id="KW-0547">Nucleotide-binding</keyword>
<dbReference type="Pfam" id="PF06505">
    <property type="entry name" value="XylR_N"/>
    <property type="match status" value="1"/>
</dbReference>
<dbReference type="InterPro" id="IPR002197">
    <property type="entry name" value="HTH_Fis"/>
</dbReference>
<dbReference type="Proteomes" id="UP000234271">
    <property type="component" value="Chromosome"/>
</dbReference>
<evidence type="ECO:0000256" key="4">
    <source>
        <dbReference type="ARBA" id="ARBA00023163"/>
    </source>
</evidence>
<gene>
    <name evidence="6" type="ORF">BLE401_04675</name>
</gene>
<accession>A0A2N9YCB8</accession>
<evidence type="ECO:0000259" key="5">
    <source>
        <dbReference type="PROSITE" id="PS50045"/>
    </source>
</evidence>
<keyword evidence="7" id="KW-1185">Reference proteome</keyword>
<dbReference type="Pfam" id="PF02830">
    <property type="entry name" value="V4R"/>
    <property type="match status" value="1"/>
</dbReference>
<organism evidence="6 7">
    <name type="scientific">Beggiatoa leptomitoformis</name>
    <dbReference type="NCBI Taxonomy" id="288004"/>
    <lineage>
        <taxon>Bacteria</taxon>
        <taxon>Pseudomonadati</taxon>
        <taxon>Pseudomonadota</taxon>
        <taxon>Gammaproteobacteria</taxon>
        <taxon>Thiotrichales</taxon>
        <taxon>Thiotrichaceae</taxon>
        <taxon>Beggiatoa</taxon>
    </lineage>
</organism>
<dbReference type="Gene3D" id="3.40.50.300">
    <property type="entry name" value="P-loop containing nucleotide triphosphate hydrolases"/>
    <property type="match status" value="1"/>
</dbReference>
<dbReference type="InterPro" id="IPR009057">
    <property type="entry name" value="Homeodomain-like_sf"/>
</dbReference>
<dbReference type="InterPro" id="IPR025662">
    <property type="entry name" value="Sigma_54_int_dom_ATP-bd_1"/>
</dbReference>
<dbReference type="Pfam" id="PF02954">
    <property type="entry name" value="HTH_8"/>
    <property type="match status" value="1"/>
</dbReference>
<evidence type="ECO:0000313" key="6">
    <source>
        <dbReference type="EMBL" id="AUI68064.1"/>
    </source>
</evidence>
<evidence type="ECO:0000256" key="3">
    <source>
        <dbReference type="ARBA" id="ARBA00023015"/>
    </source>
</evidence>
<dbReference type="OrthoDB" id="9804019at2"/>
<dbReference type="PROSITE" id="PS00675">
    <property type="entry name" value="SIGMA54_INTERACT_1"/>
    <property type="match status" value="1"/>
</dbReference>
<dbReference type="InterPro" id="IPR003593">
    <property type="entry name" value="AAA+_ATPase"/>
</dbReference>
<dbReference type="PROSITE" id="PS50045">
    <property type="entry name" value="SIGMA54_INTERACT_4"/>
    <property type="match status" value="1"/>
</dbReference>
<dbReference type="STRING" id="288004.AL038_01350"/>
<feature type="domain" description="Sigma-54 factor interaction" evidence="5">
    <location>
        <begin position="221"/>
        <end position="450"/>
    </location>
</feature>
<dbReference type="PRINTS" id="PR01590">
    <property type="entry name" value="HTHFIS"/>
</dbReference>
<name>A0A2N9YCB8_9GAMM</name>
<proteinExistence type="predicted"/>
<dbReference type="SMART" id="SM00989">
    <property type="entry name" value="V4R"/>
    <property type="match status" value="1"/>
</dbReference>
<keyword evidence="4" id="KW-0804">Transcription</keyword>
<dbReference type="CDD" id="cd00009">
    <property type="entry name" value="AAA"/>
    <property type="match status" value="1"/>
</dbReference>
<dbReference type="PROSITE" id="PS00676">
    <property type="entry name" value="SIGMA54_INTERACT_2"/>
    <property type="match status" value="1"/>
</dbReference>
<dbReference type="AlphaFoldDB" id="A0A2N9YCB8"/>
<keyword evidence="2" id="KW-0067">ATP-binding</keyword>
<dbReference type="InterPro" id="IPR010523">
    <property type="entry name" value="XylR_N"/>
</dbReference>
<dbReference type="SUPFAM" id="SSF52540">
    <property type="entry name" value="P-loop containing nucleoside triphosphate hydrolases"/>
    <property type="match status" value="1"/>
</dbReference>
<evidence type="ECO:0000256" key="1">
    <source>
        <dbReference type="ARBA" id="ARBA00022741"/>
    </source>
</evidence>
<dbReference type="EMBL" id="CP018889">
    <property type="protein sequence ID" value="AUI68064.1"/>
    <property type="molecule type" value="Genomic_DNA"/>
</dbReference>
<dbReference type="SMART" id="SM00382">
    <property type="entry name" value="AAA"/>
    <property type="match status" value="1"/>
</dbReference>
<dbReference type="GO" id="GO:0006355">
    <property type="term" value="P:regulation of DNA-templated transcription"/>
    <property type="evidence" value="ECO:0007669"/>
    <property type="project" value="InterPro"/>
</dbReference>